<evidence type="ECO:0000313" key="1">
    <source>
        <dbReference type="EMBL" id="GIO32017.1"/>
    </source>
</evidence>
<accession>A0A919XJR9</accession>
<dbReference type="RefSeq" id="WP_160044243.1">
    <property type="nucleotide sequence ID" value="NZ_BORQ01000003.1"/>
</dbReference>
<keyword evidence="2" id="KW-1185">Reference proteome</keyword>
<protein>
    <submittedName>
        <fullName evidence="1">Uncharacterized protein</fullName>
    </submittedName>
</protein>
<sequence length="279" mass="30754">MRAALKQAIAEIVPLLKDRLYDVQPPADGAAEPCGVIAFGEEIWKSAWAGYRQVVRLKLYAGDAGLDQADQWAESLVHGLHRKRVAHPDETPFTLYFLGAREAERLEPATGKAVRTLRFAVYVPEEGSSGSDPGTDEWLSALAGWTGKLLGGPWTVYRTAWPPGPDDQAVLWRMAGCETKMAGASLYEVRKHFVGHITAPNPDDEQRAVVSIVEGLGTQVQLPISTDQRRYMSVTEASADLNADAFLDGQVKLTLVQRRMRPAEEAALIRRVEIHPMLK</sequence>
<reference evidence="1" key="1">
    <citation type="submission" date="2021-03" db="EMBL/GenBank/DDBJ databases">
        <title>Antimicrobial resistance genes in bacteria isolated from Japanese honey, and their potential for conferring macrolide and lincosamide resistance in the American foulbrood pathogen Paenibacillus larvae.</title>
        <authorList>
            <person name="Okamoto M."/>
            <person name="Kumagai M."/>
            <person name="Kanamori H."/>
            <person name="Takamatsu D."/>
        </authorList>
    </citation>
    <scope>NUCLEOTIDE SEQUENCE</scope>
    <source>
        <strain evidence="1">J2TS6</strain>
    </source>
</reference>
<gene>
    <name evidence="1" type="ORF">J2TS6_31580</name>
</gene>
<organism evidence="1 2">
    <name type="scientific">Paenibacillus albilobatus</name>
    <dbReference type="NCBI Taxonomy" id="2716884"/>
    <lineage>
        <taxon>Bacteria</taxon>
        <taxon>Bacillati</taxon>
        <taxon>Bacillota</taxon>
        <taxon>Bacilli</taxon>
        <taxon>Bacillales</taxon>
        <taxon>Paenibacillaceae</taxon>
        <taxon>Paenibacillus</taxon>
    </lineage>
</organism>
<proteinExistence type="predicted"/>
<name>A0A919XJR9_9BACL</name>
<dbReference type="AlphaFoldDB" id="A0A919XJR9"/>
<dbReference type="Proteomes" id="UP000679779">
    <property type="component" value="Unassembled WGS sequence"/>
</dbReference>
<dbReference type="EMBL" id="BORQ01000003">
    <property type="protein sequence ID" value="GIO32017.1"/>
    <property type="molecule type" value="Genomic_DNA"/>
</dbReference>
<evidence type="ECO:0000313" key="2">
    <source>
        <dbReference type="Proteomes" id="UP000679779"/>
    </source>
</evidence>
<comment type="caution">
    <text evidence="1">The sequence shown here is derived from an EMBL/GenBank/DDBJ whole genome shotgun (WGS) entry which is preliminary data.</text>
</comment>